<reference evidence="1 2" key="1">
    <citation type="submission" date="2020-08" db="EMBL/GenBank/DDBJ databases">
        <title>Sequencing the genomes of 1000 actinobacteria strains.</title>
        <authorList>
            <person name="Klenk H.-P."/>
        </authorList>
    </citation>
    <scope>NUCLEOTIDE SEQUENCE [LARGE SCALE GENOMIC DNA]</scope>
    <source>
        <strain evidence="1 2">DSM 45507</strain>
    </source>
</reference>
<sequence>MGGGADFGAVESLDRETQHLTQAELDRLRELLTATTGDGRQ</sequence>
<evidence type="ECO:0000313" key="2">
    <source>
        <dbReference type="Proteomes" id="UP000579153"/>
    </source>
</evidence>
<gene>
    <name evidence="1" type="ORF">HD596_005892</name>
</gene>
<evidence type="ECO:0000313" key="1">
    <source>
        <dbReference type="EMBL" id="MBB5779136.1"/>
    </source>
</evidence>
<proteinExistence type="predicted"/>
<dbReference type="Proteomes" id="UP000579153">
    <property type="component" value="Unassembled WGS sequence"/>
</dbReference>
<protein>
    <submittedName>
        <fullName evidence="1">Uncharacterized protein</fullName>
    </submittedName>
</protein>
<dbReference type="EMBL" id="JACHMB010000001">
    <property type="protein sequence ID" value="MBB5779136.1"/>
    <property type="molecule type" value="Genomic_DNA"/>
</dbReference>
<comment type="caution">
    <text evidence="1">The sequence shown here is derived from an EMBL/GenBank/DDBJ whole genome shotgun (WGS) entry which is preliminary data.</text>
</comment>
<keyword evidence="2" id="KW-1185">Reference proteome</keyword>
<name>A0A7W9G8M4_9ACTN</name>
<organism evidence="1 2">
    <name type="scientific">Nonomuraea jabiensis</name>
    <dbReference type="NCBI Taxonomy" id="882448"/>
    <lineage>
        <taxon>Bacteria</taxon>
        <taxon>Bacillati</taxon>
        <taxon>Actinomycetota</taxon>
        <taxon>Actinomycetes</taxon>
        <taxon>Streptosporangiales</taxon>
        <taxon>Streptosporangiaceae</taxon>
        <taxon>Nonomuraea</taxon>
    </lineage>
</organism>
<dbReference type="AlphaFoldDB" id="A0A7W9G8M4"/>
<accession>A0A7W9G8M4</accession>